<keyword evidence="4 6" id="KW-0520">NAD</keyword>
<dbReference type="AlphaFoldDB" id="A0AAN5DAS8"/>
<dbReference type="PROSITE" id="PS51059">
    <property type="entry name" value="PARP_CATALYTIC"/>
    <property type="match status" value="1"/>
</dbReference>
<dbReference type="GO" id="GO:0016779">
    <property type="term" value="F:nucleotidyltransferase activity"/>
    <property type="evidence" value="ECO:0007669"/>
    <property type="project" value="UniProtKB-KW"/>
</dbReference>
<name>A0AAN5DAS8_9BILA</name>
<feature type="compositionally biased region" description="Polar residues" evidence="7">
    <location>
        <begin position="30"/>
        <end position="41"/>
    </location>
</feature>
<dbReference type="Gene3D" id="3.90.228.10">
    <property type="match status" value="1"/>
</dbReference>
<dbReference type="SUPFAM" id="SSF56399">
    <property type="entry name" value="ADP-ribosylation"/>
    <property type="match status" value="1"/>
</dbReference>
<feature type="compositionally biased region" description="Basic and acidic residues" evidence="7">
    <location>
        <begin position="18"/>
        <end position="27"/>
    </location>
</feature>
<dbReference type="FunFam" id="3.90.228.10:FF:000022">
    <property type="entry name" value="Poly [ADP-ribose] polymerase"/>
    <property type="match status" value="1"/>
</dbReference>
<sequence length="570" mass="63982">MEYEFFEDSDMEDESEEGASHVKEEARSAGNESRASTITLSSDGELEEEMNGEESDDDAFDAALIYEKEASEHEHLKQDVKIAAKAWPELERELCFPSVQIEAPVSGNEGTCSVVLTLNVSTLPDLCRRLWELGTAVTVSVILDGIHKEKFRSCEQRPVVLARIDSDKPSKFPVGECLSNVVKPLVTHTYSLPENISPNEAGSFFLMLYEQLVERLRTLTEFCMVCGSKLYAGGLLPSICAGELCQYQYQELGLLDGLTTPRVSAPVLSLLLMAFNAAVSSPRWKDILTPAPSARDRDRLLKEAKQLYKKVDKKWGFVESGLDVHSVLACAMPCAKEILNSPSTYQNFKKATPSVAEFLEWLVISNQSYLELVPQKYNVDYLKTPHQFVFVADTPQKQAEFDELVKSNGRKTRYLFHGSRMENWHSIIRSGLRNMSGTKYQLVGAAHGAGIYLSNHLATSYHYCTRFDVGNVSENCVNNKCCMSSVTEGGMTLLAVVEVVDTPQTYRYNKDNIVVVLEEKWCSIRMLVTYSGKNVPNIDLNNMNSESRKQIKDVAHMYKTADLEERAKHF</sequence>
<evidence type="ECO:0000256" key="1">
    <source>
        <dbReference type="ARBA" id="ARBA00022676"/>
    </source>
</evidence>
<evidence type="ECO:0000256" key="6">
    <source>
        <dbReference type="RuleBase" id="RU362114"/>
    </source>
</evidence>
<dbReference type="EMBL" id="BTRK01000006">
    <property type="protein sequence ID" value="GMR59591.1"/>
    <property type="molecule type" value="Genomic_DNA"/>
</dbReference>
<dbReference type="GO" id="GO:0003950">
    <property type="term" value="F:NAD+ poly-ADP-ribosyltransferase activity"/>
    <property type="evidence" value="ECO:0007669"/>
    <property type="project" value="UniProtKB-UniRule"/>
</dbReference>
<evidence type="ECO:0000313" key="10">
    <source>
        <dbReference type="Proteomes" id="UP001328107"/>
    </source>
</evidence>
<feature type="compositionally biased region" description="Acidic residues" evidence="7">
    <location>
        <begin position="44"/>
        <end position="57"/>
    </location>
</feature>
<dbReference type="InterPro" id="IPR012317">
    <property type="entry name" value="Poly(ADP-ribose)pol_cat_dom"/>
</dbReference>
<feature type="domain" description="PARP catalytic" evidence="8">
    <location>
        <begin position="339"/>
        <end position="570"/>
    </location>
</feature>
<dbReference type="Proteomes" id="UP001328107">
    <property type="component" value="Unassembled WGS sequence"/>
</dbReference>
<comment type="similarity">
    <text evidence="5">Belongs to the ARTD/PARP family.</text>
</comment>
<protein>
    <recommendedName>
        <fullName evidence="6">Poly [ADP-ribose] polymerase</fullName>
        <shortName evidence="6">PARP</shortName>
        <ecNumber evidence="6">2.4.2.-</ecNumber>
    </recommendedName>
</protein>
<organism evidence="9 10">
    <name type="scientific">Pristionchus mayeri</name>
    <dbReference type="NCBI Taxonomy" id="1317129"/>
    <lineage>
        <taxon>Eukaryota</taxon>
        <taxon>Metazoa</taxon>
        <taxon>Ecdysozoa</taxon>
        <taxon>Nematoda</taxon>
        <taxon>Chromadorea</taxon>
        <taxon>Rhabditida</taxon>
        <taxon>Rhabditina</taxon>
        <taxon>Diplogasteromorpha</taxon>
        <taxon>Diplogasteroidea</taxon>
        <taxon>Neodiplogasteridae</taxon>
        <taxon>Pristionchus</taxon>
    </lineage>
</organism>
<keyword evidence="10" id="KW-1185">Reference proteome</keyword>
<accession>A0AAN5DAS8</accession>
<comment type="caution">
    <text evidence="9">The sequence shown here is derived from an EMBL/GenBank/DDBJ whole genome shotgun (WGS) entry which is preliminary data.</text>
</comment>
<evidence type="ECO:0000256" key="7">
    <source>
        <dbReference type="SAM" id="MobiDB-lite"/>
    </source>
</evidence>
<keyword evidence="3" id="KW-0548">Nucleotidyltransferase</keyword>
<evidence type="ECO:0000256" key="5">
    <source>
        <dbReference type="ARBA" id="ARBA00024347"/>
    </source>
</evidence>
<proteinExistence type="inferred from homology"/>
<dbReference type="InterPro" id="IPR051838">
    <property type="entry name" value="ARTD_PARP"/>
</dbReference>
<evidence type="ECO:0000256" key="2">
    <source>
        <dbReference type="ARBA" id="ARBA00022679"/>
    </source>
</evidence>
<gene>
    <name evidence="9" type="ORF">PMAYCL1PPCAC_29786</name>
</gene>
<evidence type="ECO:0000256" key="3">
    <source>
        <dbReference type="ARBA" id="ARBA00022695"/>
    </source>
</evidence>
<keyword evidence="2 6" id="KW-0808">Transferase</keyword>
<evidence type="ECO:0000313" key="9">
    <source>
        <dbReference type="EMBL" id="GMR59591.1"/>
    </source>
</evidence>
<reference evidence="10" key="1">
    <citation type="submission" date="2022-10" db="EMBL/GenBank/DDBJ databases">
        <title>Genome assembly of Pristionchus species.</title>
        <authorList>
            <person name="Yoshida K."/>
            <person name="Sommer R.J."/>
        </authorList>
    </citation>
    <scope>NUCLEOTIDE SEQUENCE [LARGE SCALE GENOMIC DNA]</scope>
    <source>
        <strain evidence="10">RS5460</strain>
    </source>
</reference>
<evidence type="ECO:0000256" key="4">
    <source>
        <dbReference type="ARBA" id="ARBA00023027"/>
    </source>
</evidence>
<evidence type="ECO:0000259" key="8">
    <source>
        <dbReference type="PROSITE" id="PS51059"/>
    </source>
</evidence>
<dbReference type="Pfam" id="PF00644">
    <property type="entry name" value="PARP"/>
    <property type="match status" value="1"/>
</dbReference>
<dbReference type="PANTHER" id="PTHR21328">
    <property type="entry name" value="POLY ADP-RIBOSE POLYMERASE FAMILY, MEMBER PARP"/>
    <property type="match status" value="1"/>
</dbReference>
<dbReference type="EC" id="2.4.2.-" evidence="6"/>
<feature type="region of interest" description="Disordered" evidence="7">
    <location>
        <begin position="1"/>
        <end position="57"/>
    </location>
</feature>
<feature type="compositionally biased region" description="Acidic residues" evidence="7">
    <location>
        <begin position="1"/>
        <end position="17"/>
    </location>
</feature>
<keyword evidence="1 6" id="KW-0328">Glycosyltransferase</keyword>